<keyword evidence="6" id="KW-0508">mRNA splicing</keyword>
<dbReference type="OrthoDB" id="330772at2759"/>
<sequence>MGTEVVISFNNLRTQLENEKSSLYKIDESIKKIVQSSGRYPNDRFNNSAGEYGRGPRTGKNFHPDGANKSDDPSGKRKHETKTVFSRLSARVNDSDGETEDINRKPRMSSTVWRELPSRAEVLRAQGTDEQSRVRNRRIFSSLLGTLQKFKQEEIVMQTKEEKKAQVERKIEEQARLEKEREQKERKTLFAERELKKATIKALEAKMGRVQEFERWEAAQKPLTNFILTKAKPHMYWLPKKMNDKAAEKLTSSKKYHERYMAKKRQDLHEELQRIEQATRRPRGPAAKENNPQVQNPQEEHSKSPRRRKDSKGEDQKLADGDDKSKKRDKFAMEVDVKEEESEDDMQHTPTREQSDHQDKENENKPEEIEQKESQPEKKETPMDTDEPLQQAMEQAAPQGPSC</sequence>
<keyword evidence="12" id="KW-1185">Reference proteome</keyword>
<evidence type="ECO:0000256" key="3">
    <source>
        <dbReference type="ARBA" id="ARBA00022664"/>
    </source>
</evidence>
<dbReference type="GO" id="GO:0008380">
    <property type="term" value="P:RNA splicing"/>
    <property type="evidence" value="ECO:0007669"/>
    <property type="project" value="UniProtKB-KW"/>
</dbReference>
<evidence type="ECO:0000256" key="4">
    <source>
        <dbReference type="ARBA" id="ARBA00023015"/>
    </source>
</evidence>
<gene>
    <name evidence="11" type="primary">PNN</name>
    <name evidence="11" type="ORF">EVAR_89836_1</name>
</gene>
<comment type="subcellular location">
    <subcellularLocation>
        <location evidence="1">Nucleus</location>
    </subcellularLocation>
</comment>
<protein>
    <submittedName>
        <fullName evidence="11">Pinin</fullName>
    </submittedName>
</protein>
<evidence type="ECO:0000256" key="6">
    <source>
        <dbReference type="ARBA" id="ARBA00023187"/>
    </source>
</evidence>
<evidence type="ECO:0000256" key="2">
    <source>
        <dbReference type="ARBA" id="ARBA00010386"/>
    </source>
</evidence>
<feature type="compositionally biased region" description="Basic and acidic residues" evidence="9">
    <location>
        <begin position="62"/>
        <end position="75"/>
    </location>
</feature>
<evidence type="ECO:0000313" key="12">
    <source>
        <dbReference type="Proteomes" id="UP000299102"/>
    </source>
</evidence>
<evidence type="ECO:0000313" key="11">
    <source>
        <dbReference type="EMBL" id="GBP98099.1"/>
    </source>
</evidence>
<feature type="compositionally biased region" description="Basic and acidic residues" evidence="9">
    <location>
        <begin position="258"/>
        <end position="279"/>
    </location>
</feature>
<evidence type="ECO:0000256" key="9">
    <source>
        <dbReference type="SAM" id="MobiDB-lite"/>
    </source>
</evidence>
<feature type="region of interest" description="Disordered" evidence="9">
    <location>
        <begin position="248"/>
        <end position="403"/>
    </location>
</feature>
<keyword evidence="8" id="KW-0175">Coiled coil</keyword>
<name>A0A4C2AG66_EUMVA</name>
<evidence type="ECO:0000256" key="8">
    <source>
        <dbReference type="SAM" id="Coils"/>
    </source>
</evidence>
<dbReference type="PANTHER" id="PTHR12707:SF0">
    <property type="entry name" value="PININ"/>
    <property type="match status" value="1"/>
</dbReference>
<feature type="compositionally biased region" description="Polar residues" evidence="9">
    <location>
        <begin position="35"/>
        <end position="49"/>
    </location>
</feature>
<keyword evidence="3" id="KW-0507">mRNA processing</keyword>
<feature type="compositionally biased region" description="Basic and acidic residues" evidence="9">
    <location>
        <begin position="345"/>
        <end position="382"/>
    </location>
</feature>
<dbReference type="InterPro" id="IPR006786">
    <property type="entry name" value="Pinin_SDK_MemA"/>
</dbReference>
<dbReference type="STRING" id="151549.A0A4C2AG66"/>
<feature type="compositionally biased region" description="Basic and acidic residues" evidence="9">
    <location>
        <begin position="311"/>
        <end position="336"/>
    </location>
</feature>
<proteinExistence type="inferred from homology"/>
<organism evidence="11 12">
    <name type="scientific">Eumeta variegata</name>
    <name type="common">Bagworm moth</name>
    <name type="synonym">Eumeta japonica</name>
    <dbReference type="NCBI Taxonomy" id="151549"/>
    <lineage>
        <taxon>Eukaryota</taxon>
        <taxon>Metazoa</taxon>
        <taxon>Ecdysozoa</taxon>
        <taxon>Arthropoda</taxon>
        <taxon>Hexapoda</taxon>
        <taxon>Insecta</taxon>
        <taxon>Pterygota</taxon>
        <taxon>Neoptera</taxon>
        <taxon>Endopterygota</taxon>
        <taxon>Lepidoptera</taxon>
        <taxon>Glossata</taxon>
        <taxon>Ditrysia</taxon>
        <taxon>Tineoidea</taxon>
        <taxon>Psychidae</taxon>
        <taxon>Oiketicinae</taxon>
        <taxon>Eumeta</taxon>
    </lineage>
</organism>
<evidence type="ECO:0000256" key="5">
    <source>
        <dbReference type="ARBA" id="ARBA00023163"/>
    </source>
</evidence>
<keyword evidence="7" id="KW-0539">Nucleus</keyword>
<evidence type="ECO:0000256" key="7">
    <source>
        <dbReference type="ARBA" id="ARBA00023242"/>
    </source>
</evidence>
<comment type="similarity">
    <text evidence="2">Belongs to the pinin family.</text>
</comment>
<dbReference type="GO" id="GO:0071013">
    <property type="term" value="C:catalytic step 2 spliceosome"/>
    <property type="evidence" value="ECO:0007669"/>
    <property type="project" value="TreeGrafter"/>
</dbReference>
<dbReference type="Proteomes" id="UP000299102">
    <property type="component" value="Unassembled WGS sequence"/>
</dbReference>
<dbReference type="GO" id="GO:0006397">
    <property type="term" value="P:mRNA processing"/>
    <property type="evidence" value="ECO:0007669"/>
    <property type="project" value="UniProtKB-KW"/>
</dbReference>
<reference evidence="11 12" key="1">
    <citation type="journal article" date="2019" name="Commun. Biol.">
        <title>The bagworm genome reveals a unique fibroin gene that provides high tensile strength.</title>
        <authorList>
            <person name="Kono N."/>
            <person name="Nakamura H."/>
            <person name="Ohtoshi R."/>
            <person name="Tomita M."/>
            <person name="Numata K."/>
            <person name="Arakawa K."/>
        </authorList>
    </citation>
    <scope>NUCLEOTIDE SEQUENCE [LARGE SCALE GENOMIC DNA]</scope>
</reference>
<feature type="region of interest" description="Disordered" evidence="9">
    <location>
        <begin position="35"/>
        <end position="84"/>
    </location>
</feature>
<keyword evidence="5" id="KW-0804">Transcription</keyword>
<dbReference type="AlphaFoldDB" id="A0A4C2AG66"/>
<evidence type="ECO:0000256" key="1">
    <source>
        <dbReference type="ARBA" id="ARBA00004123"/>
    </source>
</evidence>
<keyword evidence="4" id="KW-0805">Transcription regulation</keyword>
<dbReference type="Pfam" id="PF04696">
    <property type="entry name" value="Pinin_SDK_memA"/>
    <property type="match status" value="1"/>
</dbReference>
<feature type="domain" description="Pinin/SDK/MemA protein" evidence="10">
    <location>
        <begin position="131"/>
        <end position="254"/>
    </location>
</feature>
<evidence type="ECO:0000259" key="10">
    <source>
        <dbReference type="Pfam" id="PF04696"/>
    </source>
</evidence>
<feature type="coiled-coil region" evidence="8">
    <location>
        <begin position="150"/>
        <end position="201"/>
    </location>
</feature>
<comment type="caution">
    <text evidence="11">The sequence shown here is derived from an EMBL/GenBank/DDBJ whole genome shotgun (WGS) entry which is preliminary data.</text>
</comment>
<dbReference type="PANTHER" id="PTHR12707">
    <property type="entry name" value="PINN"/>
    <property type="match status" value="1"/>
</dbReference>
<dbReference type="InterPro" id="IPR039853">
    <property type="entry name" value="Pinin"/>
</dbReference>
<accession>A0A4C2AG66</accession>
<dbReference type="EMBL" id="BGZK01003064">
    <property type="protein sequence ID" value="GBP98099.1"/>
    <property type="molecule type" value="Genomic_DNA"/>
</dbReference>